<dbReference type="RefSeq" id="WP_023974599.1">
    <property type="nucleotide sequence ID" value="NZ_BKAK01000103.1"/>
</dbReference>
<comment type="caution">
    <text evidence="4">The sequence shown here is derived from an EMBL/GenBank/DDBJ whole genome shotgun (WGS) entry which is preliminary data.</text>
</comment>
<name>A0A1B9BFT4_CLOBE</name>
<organism evidence="4 5">
    <name type="scientific">Clostridium beijerinckii</name>
    <name type="common">Clostridium MP</name>
    <dbReference type="NCBI Taxonomy" id="1520"/>
    <lineage>
        <taxon>Bacteria</taxon>
        <taxon>Bacillati</taxon>
        <taxon>Bacillota</taxon>
        <taxon>Clostridia</taxon>
        <taxon>Eubacteriales</taxon>
        <taxon>Clostridiaceae</taxon>
        <taxon>Clostridium</taxon>
    </lineage>
</organism>
<keyword evidence="1" id="KW-1133">Transmembrane helix</keyword>
<protein>
    <submittedName>
        <fullName evidence="4">Ca2+/Na+ antiporter</fullName>
    </submittedName>
    <submittedName>
        <fullName evidence="2">DUF3021 family protein</fullName>
    </submittedName>
</protein>
<dbReference type="EMBL" id="JABAGV010000094">
    <property type="protein sequence ID" value="MBC2477432.1"/>
    <property type="molecule type" value="Genomic_DNA"/>
</dbReference>
<feature type="transmembrane region" description="Helical" evidence="1">
    <location>
        <begin position="103"/>
        <end position="121"/>
    </location>
</feature>
<sequence length="144" mass="16826">MKFIGYLKNSLKDFFISSGFLMILITTISAIYSKETIETSQLFQIMLFSLAYVFFKLAFINKNDINKKVRLITFNVFLTLSELMILLWLLFFSPGKVMNINLLLAYIFALVIVKFLVYTMMSINGEREAKLINKKLIQYKSEKD</sequence>
<dbReference type="GeneID" id="66346611"/>
<evidence type="ECO:0000313" key="5">
    <source>
        <dbReference type="Proteomes" id="UP000822184"/>
    </source>
</evidence>
<dbReference type="Proteomes" id="UP000821656">
    <property type="component" value="Unassembled WGS sequence"/>
</dbReference>
<keyword evidence="1" id="KW-0812">Transmembrane</keyword>
<dbReference type="AlphaFoldDB" id="A0A1B9BFT4"/>
<keyword evidence="1" id="KW-0472">Membrane</keyword>
<dbReference type="EMBL" id="JABTDW010000001">
    <property type="protein sequence ID" value="NSB13570.1"/>
    <property type="molecule type" value="Genomic_DNA"/>
</dbReference>
<feature type="transmembrane region" description="Helical" evidence="1">
    <location>
        <begin position="12"/>
        <end position="33"/>
    </location>
</feature>
<evidence type="ECO:0000313" key="4">
    <source>
        <dbReference type="EMBL" id="NSB13570.1"/>
    </source>
</evidence>
<reference evidence="2" key="1">
    <citation type="submission" date="2020-04" db="EMBL/GenBank/DDBJ databases">
        <authorList>
            <person name="Brown S."/>
        </authorList>
    </citation>
    <scope>NUCLEOTIDE SEQUENCE</scope>
    <source>
        <strain evidence="2">DJ015</strain>
    </source>
</reference>
<gene>
    <name evidence="4" type="ORF">BCD95_001829</name>
    <name evidence="3" type="ORF">DFH45_003444</name>
    <name evidence="2" type="ORF">HGI39_22605</name>
</gene>
<dbReference type="Proteomes" id="UP001194098">
    <property type="component" value="Unassembled WGS sequence"/>
</dbReference>
<dbReference type="EMBL" id="JABSXK010000001">
    <property type="protein sequence ID" value="NRV10481.1"/>
    <property type="molecule type" value="Genomic_DNA"/>
</dbReference>
<dbReference type="Proteomes" id="UP000822184">
    <property type="component" value="Unassembled WGS sequence"/>
</dbReference>
<evidence type="ECO:0000313" key="2">
    <source>
        <dbReference type="EMBL" id="MBC2477432.1"/>
    </source>
</evidence>
<evidence type="ECO:0000256" key="1">
    <source>
        <dbReference type="SAM" id="Phobius"/>
    </source>
</evidence>
<accession>A0A1B9BFT4</accession>
<evidence type="ECO:0000313" key="3">
    <source>
        <dbReference type="EMBL" id="NRV10481.1"/>
    </source>
</evidence>
<reference evidence="2" key="3">
    <citation type="journal article" date="2022" name="Nat. Biotechnol.">
        <title>Carbon-negative production of acetone and isopropanol by gas fermentation at industrial pilot scale.</title>
        <authorList>
            <person name="Liew F.E."/>
            <person name="Nogle R."/>
            <person name="Abdalla T."/>
            <person name="Rasor B.J."/>
            <person name="Canter C."/>
            <person name="Jensen R.O."/>
            <person name="Wang L."/>
            <person name="Strutz J."/>
            <person name="Chirania P."/>
            <person name="De Tissera S."/>
            <person name="Mueller A.P."/>
            <person name="Ruan Z."/>
            <person name="Gao A."/>
            <person name="Tran L."/>
            <person name="Engle N.L."/>
            <person name="Bromley J.C."/>
            <person name="Daniell J."/>
            <person name="Conrado R."/>
            <person name="Tschaplinski T.J."/>
            <person name="Giannone R.J."/>
            <person name="Hettich R.L."/>
            <person name="Karim A.S."/>
            <person name="Simpson S.D."/>
            <person name="Brown S.D."/>
            <person name="Leang C."/>
            <person name="Jewett M.C."/>
            <person name="Kopke M."/>
        </authorList>
    </citation>
    <scope>NUCLEOTIDE SEQUENCE</scope>
    <source>
        <strain evidence="2">DJ015</strain>
    </source>
</reference>
<proteinExistence type="predicted"/>
<feature type="transmembrane region" description="Helical" evidence="1">
    <location>
        <begin position="71"/>
        <end position="91"/>
    </location>
</feature>
<feature type="transmembrane region" description="Helical" evidence="1">
    <location>
        <begin position="39"/>
        <end position="59"/>
    </location>
</feature>
<reference evidence="4" key="2">
    <citation type="submission" date="2020-06" db="EMBL/GenBank/DDBJ databases">
        <title>Genomic insights into acetone-butanol-ethanol (ABE) fermentation by sequencing solventogenic clostridia strains.</title>
        <authorList>
            <person name="Brown S."/>
        </authorList>
    </citation>
    <scope>NUCLEOTIDE SEQUENCE</scope>
    <source>
        <strain evidence="4">DJ123</strain>
        <strain evidence="3">DJ126</strain>
    </source>
</reference>